<dbReference type="EMBL" id="AF416331">
    <property type="protein sequence ID" value="AAN05250.1"/>
    <property type="molecule type" value="Genomic_DNA"/>
</dbReference>
<keyword evidence="2" id="KW-0614">Plasmid</keyword>
<feature type="compositionally biased region" description="Basic and acidic residues" evidence="1">
    <location>
        <begin position="28"/>
        <end position="48"/>
    </location>
</feature>
<geneLocation type="plasmid" evidence="2">
    <name>pSD25</name>
</geneLocation>
<dbReference type="AlphaFoldDB" id="Q8KW13"/>
<evidence type="ECO:0000313" key="2">
    <source>
        <dbReference type="EMBL" id="AAN05250.1"/>
    </source>
</evidence>
<evidence type="ECO:0000256" key="1">
    <source>
        <dbReference type="SAM" id="MobiDB-lite"/>
    </source>
</evidence>
<accession>Q8KW13</accession>
<proteinExistence type="predicted"/>
<sequence length="352" mass="39131">MGMGHQRLHHRRHHRPVGRLQGARQPRRLPEVVRGPAEHQGGHPDLRAVPRHRPRLEDHRIRHLRRGPSVEPSRLQRRRRGRADPGPLRDPDRHGILAQIARVHEPGRRRERHHGWPRPLAYRHSNQRLSCSRIRRPGHDYFRENARSRAIERGQTRSGPPADAPAVAAIDAAIGAAFIGICVYLPAEYGTDPTGVGNVLGLTEMGEIKQQLAREAAEDELLHGGGDQSSSLVDDIFGLFVGAAHAQEAWTDTVTFTLEPDASAEIKLVMAEGDVAQYAWVAEGGRINFDLHAHGDGQSIDYDRGRGATDGAGSIEAPFPGEHGWFWRNRDDTAVTVTLQLRGAYAEVIETF</sequence>
<reference evidence="2" key="1">
    <citation type="journal article" date="2003" name="Plasmid">
        <title>Nucleotide sequence based characterizations of two cryptic plasmids from the marine bacterium Ruegeria isolate PR1b.</title>
        <authorList>
            <person name="Zhong Z."/>
            <person name="Caspi R."/>
            <person name="Helinski D."/>
            <person name="Knauf V."/>
            <person name="Sykes S."/>
            <person name="O'Byrne C."/>
            <person name="Shea T.P."/>
            <person name="Wilkinson J.E."/>
            <person name="DeLoughery C."/>
            <person name="Toukdarian A."/>
        </authorList>
    </citation>
    <scope>NUCLEOTIDE SEQUENCE</scope>
    <source>
        <strain evidence="2">PR1b</strain>
        <plasmid evidence="2">pSD25</plasmid>
    </source>
</reference>
<feature type="compositionally biased region" description="Basic residues" evidence="1">
    <location>
        <begin position="1"/>
        <end position="17"/>
    </location>
</feature>
<feature type="region of interest" description="Disordered" evidence="1">
    <location>
        <begin position="1"/>
        <end position="93"/>
    </location>
</feature>
<name>Q8KW13_9RHOB</name>
<organism evidence="2">
    <name type="scientific">Ruegeria sp. PR1b</name>
    <dbReference type="NCBI Taxonomy" id="185588"/>
    <lineage>
        <taxon>Bacteria</taxon>
        <taxon>Pseudomonadati</taxon>
        <taxon>Pseudomonadota</taxon>
        <taxon>Alphaproteobacteria</taxon>
        <taxon>Rhodobacterales</taxon>
        <taxon>Roseobacteraceae</taxon>
        <taxon>Ruegeria</taxon>
    </lineage>
</organism>
<protein>
    <submittedName>
        <fullName evidence="2">RC177</fullName>
    </submittedName>
</protein>